<gene>
    <name evidence="8" type="ORF">DSTB1V02_LOCUS12720</name>
</gene>
<evidence type="ECO:0000313" key="8">
    <source>
        <dbReference type="EMBL" id="CAD7252969.1"/>
    </source>
</evidence>
<dbReference type="PANTHER" id="PTHR21143:SF121">
    <property type="entry name" value="GUSTATORY AND ODORANT RECEPTOR 21A"/>
    <property type="match status" value="1"/>
</dbReference>
<feature type="transmembrane region" description="Helical" evidence="7">
    <location>
        <begin position="492"/>
        <end position="513"/>
    </location>
</feature>
<reference evidence="8" key="1">
    <citation type="submission" date="2020-11" db="EMBL/GenBank/DDBJ databases">
        <authorList>
            <person name="Tran Van P."/>
        </authorList>
    </citation>
    <scope>NUCLEOTIDE SEQUENCE</scope>
</reference>
<dbReference type="PANTHER" id="PTHR21143">
    <property type="entry name" value="INVERTEBRATE GUSTATORY RECEPTOR"/>
    <property type="match status" value="1"/>
</dbReference>
<feature type="transmembrane region" description="Helical" evidence="7">
    <location>
        <begin position="188"/>
        <end position="206"/>
    </location>
</feature>
<keyword evidence="9" id="KW-1185">Reference proteome</keyword>
<dbReference type="GO" id="GO:0030424">
    <property type="term" value="C:axon"/>
    <property type="evidence" value="ECO:0007669"/>
    <property type="project" value="TreeGrafter"/>
</dbReference>
<feature type="transmembrane region" description="Helical" evidence="7">
    <location>
        <begin position="376"/>
        <end position="396"/>
    </location>
</feature>
<keyword evidence="2" id="KW-1003">Cell membrane</keyword>
<evidence type="ECO:0000256" key="6">
    <source>
        <dbReference type="ARBA" id="ARBA00023170"/>
    </source>
</evidence>
<feature type="transmembrane region" description="Helical" evidence="7">
    <location>
        <begin position="285"/>
        <end position="304"/>
    </location>
</feature>
<organism evidence="8">
    <name type="scientific">Darwinula stevensoni</name>
    <dbReference type="NCBI Taxonomy" id="69355"/>
    <lineage>
        <taxon>Eukaryota</taxon>
        <taxon>Metazoa</taxon>
        <taxon>Ecdysozoa</taxon>
        <taxon>Arthropoda</taxon>
        <taxon>Crustacea</taxon>
        <taxon>Oligostraca</taxon>
        <taxon>Ostracoda</taxon>
        <taxon>Podocopa</taxon>
        <taxon>Podocopida</taxon>
        <taxon>Darwinulocopina</taxon>
        <taxon>Darwinuloidea</taxon>
        <taxon>Darwinulidae</taxon>
        <taxon>Darwinula</taxon>
    </lineage>
</organism>
<dbReference type="InterPro" id="IPR013604">
    <property type="entry name" value="7TM_chemorcpt"/>
</dbReference>
<evidence type="ECO:0008006" key="10">
    <source>
        <dbReference type="Google" id="ProtNLM"/>
    </source>
</evidence>
<dbReference type="GO" id="GO:0030425">
    <property type="term" value="C:dendrite"/>
    <property type="evidence" value="ECO:0007669"/>
    <property type="project" value="TreeGrafter"/>
</dbReference>
<evidence type="ECO:0000256" key="5">
    <source>
        <dbReference type="ARBA" id="ARBA00023136"/>
    </source>
</evidence>
<accession>A0A7R9AF92</accession>
<dbReference type="Proteomes" id="UP000677054">
    <property type="component" value="Unassembled WGS sequence"/>
</dbReference>
<protein>
    <recommendedName>
        <fullName evidence="10">Gustatory receptor</fullName>
    </recommendedName>
</protein>
<feature type="transmembrane region" description="Helical" evidence="7">
    <location>
        <begin position="161"/>
        <end position="182"/>
    </location>
</feature>
<keyword evidence="5 7" id="KW-0472">Membrane</keyword>
<evidence type="ECO:0000256" key="4">
    <source>
        <dbReference type="ARBA" id="ARBA00022989"/>
    </source>
</evidence>
<feature type="transmembrane region" description="Helical" evidence="7">
    <location>
        <begin position="618"/>
        <end position="636"/>
    </location>
</feature>
<dbReference type="GO" id="GO:0005886">
    <property type="term" value="C:plasma membrane"/>
    <property type="evidence" value="ECO:0007669"/>
    <property type="project" value="UniProtKB-SubCell"/>
</dbReference>
<comment type="subcellular location">
    <subcellularLocation>
        <location evidence="1">Cell membrane</location>
        <topology evidence="1">Multi-pass membrane protein</topology>
    </subcellularLocation>
</comment>
<dbReference type="Pfam" id="PF08395">
    <property type="entry name" value="7tm_7"/>
    <property type="match status" value="2"/>
</dbReference>
<feature type="transmembrane region" description="Helical" evidence="7">
    <location>
        <begin position="79"/>
        <end position="103"/>
    </location>
</feature>
<feature type="transmembrane region" description="Helical" evidence="7">
    <location>
        <begin position="408"/>
        <end position="428"/>
    </location>
</feature>
<name>A0A7R9AF92_9CRUS</name>
<feature type="transmembrane region" description="Helical" evidence="7">
    <location>
        <begin position="519"/>
        <end position="540"/>
    </location>
</feature>
<dbReference type="GO" id="GO:0050909">
    <property type="term" value="P:sensory perception of taste"/>
    <property type="evidence" value="ECO:0007669"/>
    <property type="project" value="InterPro"/>
</dbReference>
<sequence length="735" mass="82159">MCGTEGVVDRLDLNFHRPVAFDPIRAFGMVISATKMVNGEKFLDTFRAPSVLLSLGGCFPFTGMFGSELRFQAVSLPSFYSMGFLLYIAVVLFSILRSIVTFMLKERRSFQMVLAALQTSVRIVYPGVVVIFYFCSGPRIAAIFAQVDALTRKPRKRVAEFVLPLLVLVVVAALNSTAVIIIDLKFLIPLSLTMSGIVVVFMALHLRIASFVRDIIEDLHVLQKELKEEALLQLREKYAQIWALTSEVNDVFGWPVLVTMMEAFCVSFTELYQLLTPGQQGIPQFPIVSSLALSAALVPFVVLIESSHHLCRKIGELECRLLALRTGYAESPGIREFSRAVKDLPVNISAAGVAREFCLAIDECKMQVKADKFMDTFRASSVLLFLGGCFPFTGIFRSELQFQLVSFPAFYSMGFLVYMTVVLISTLWKVLRFLFEARRSLEEVVTTLQFTVAITYAWVVIAFFLVSGPRIEKIFAKVDDIPRKPRKRLQEFTFPLAAALVVSPLHFAVEILIGWEYLIPLTLVMSGIAVVFMALLLRIASFLRDLIEDMHNPEGILNEDALAEMQERYVKIWALTADLTDVFGWAILLTLGEAFFISFSELYLLMQSALWGTPSSRILLSSLTVAAAPIPFFIIIECANHLLRISGELKCGLSALRSDHPDSPGIQEFVIVVRDVPLRISAAGFIRLHRPLFVSFVPFMIEIFANAMLTYMVILLQFGTSKETITTPSTPCASC</sequence>
<dbReference type="EMBL" id="LR904628">
    <property type="protein sequence ID" value="CAD7252969.1"/>
    <property type="molecule type" value="Genomic_DNA"/>
</dbReference>
<keyword evidence="6" id="KW-0675">Receptor</keyword>
<evidence type="ECO:0000256" key="7">
    <source>
        <dbReference type="SAM" id="Phobius"/>
    </source>
</evidence>
<evidence type="ECO:0000256" key="3">
    <source>
        <dbReference type="ARBA" id="ARBA00022692"/>
    </source>
</evidence>
<dbReference type="EMBL" id="CAJPEV010005111">
    <property type="protein sequence ID" value="CAG0902753.1"/>
    <property type="molecule type" value="Genomic_DNA"/>
</dbReference>
<keyword evidence="3 7" id="KW-0812">Transmembrane</keyword>
<feature type="transmembrane region" description="Helical" evidence="7">
    <location>
        <begin position="582"/>
        <end position="606"/>
    </location>
</feature>
<proteinExistence type="predicted"/>
<feature type="transmembrane region" description="Helical" evidence="7">
    <location>
        <begin position="692"/>
        <end position="714"/>
    </location>
</feature>
<feature type="transmembrane region" description="Helical" evidence="7">
    <location>
        <begin position="46"/>
        <end position="67"/>
    </location>
</feature>
<keyword evidence="4 7" id="KW-1133">Transmembrane helix</keyword>
<feature type="transmembrane region" description="Helical" evidence="7">
    <location>
        <begin position="448"/>
        <end position="471"/>
    </location>
</feature>
<dbReference type="AlphaFoldDB" id="A0A7R9AF92"/>
<evidence type="ECO:0000313" key="9">
    <source>
        <dbReference type="Proteomes" id="UP000677054"/>
    </source>
</evidence>
<feature type="transmembrane region" description="Helical" evidence="7">
    <location>
        <begin position="123"/>
        <end position="149"/>
    </location>
</feature>
<evidence type="ECO:0000256" key="2">
    <source>
        <dbReference type="ARBA" id="ARBA00022475"/>
    </source>
</evidence>
<dbReference type="GO" id="GO:0043025">
    <property type="term" value="C:neuronal cell body"/>
    <property type="evidence" value="ECO:0007669"/>
    <property type="project" value="TreeGrafter"/>
</dbReference>
<evidence type="ECO:0000256" key="1">
    <source>
        <dbReference type="ARBA" id="ARBA00004651"/>
    </source>
</evidence>